<dbReference type="EMBL" id="MCOK01000001">
    <property type="protein sequence ID" value="OOC52518.1"/>
    <property type="molecule type" value="Genomic_DNA"/>
</dbReference>
<dbReference type="InterPro" id="IPR000073">
    <property type="entry name" value="AB_hydrolase_1"/>
</dbReference>
<keyword evidence="3" id="KW-1185">Reference proteome</keyword>
<dbReference type="AlphaFoldDB" id="A0A1V3BVT0"/>
<evidence type="ECO:0000313" key="2">
    <source>
        <dbReference type="EMBL" id="OOC52518.1"/>
    </source>
</evidence>
<reference evidence="3" key="1">
    <citation type="submission" date="2016-08" db="EMBL/GenBank/DDBJ databases">
        <authorList>
            <person name="Tokovenko B."/>
            <person name="Kalinowski J."/>
        </authorList>
    </citation>
    <scope>NUCLEOTIDE SEQUENCE [LARGE SCALE GENOMIC DNA]</scope>
    <source>
        <strain evidence="3">UTMC102</strain>
    </source>
</reference>
<keyword evidence="2" id="KW-0378">Hydrolase</keyword>
<dbReference type="SUPFAM" id="SSF53474">
    <property type="entry name" value="alpha/beta-Hydrolases"/>
    <property type="match status" value="1"/>
</dbReference>
<dbReference type="Proteomes" id="UP000189004">
    <property type="component" value="Unassembled WGS sequence"/>
</dbReference>
<proteinExistence type="predicted"/>
<dbReference type="OrthoDB" id="8444301at2"/>
<accession>A0A1V3BVT0</accession>
<gene>
    <name evidence="2" type="ORF">NOSIN_00590</name>
</gene>
<dbReference type="InterPro" id="IPR029058">
    <property type="entry name" value="AB_hydrolase_fold"/>
</dbReference>
<dbReference type="Gene3D" id="3.40.50.1820">
    <property type="entry name" value="alpha/beta hydrolase"/>
    <property type="match status" value="1"/>
</dbReference>
<dbReference type="InterPro" id="IPR050228">
    <property type="entry name" value="Carboxylesterase_BioH"/>
</dbReference>
<dbReference type="GO" id="GO:0016787">
    <property type="term" value="F:hydrolase activity"/>
    <property type="evidence" value="ECO:0007669"/>
    <property type="project" value="UniProtKB-KW"/>
</dbReference>
<name>A0A1V3BVT0_9ACTN</name>
<dbReference type="Pfam" id="PF12697">
    <property type="entry name" value="Abhydrolase_6"/>
    <property type="match status" value="1"/>
</dbReference>
<evidence type="ECO:0000313" key="3">
    <source>
        <dbReference type="Proteomes" id="UP000189004"/>
    </source>
</evidence>
<evidence type="ECO:0000259" key="1">
    <source>
        <dbReference type="Pfam" id="PF12697"/>
    </source>
</evidence>
<dbReference type="STRING" id="501010.NOSIN_00590"/>
<sequence length="232" mass="25220">MKLETYTSGTGDRTVLLVHGSMSSHETWHAVEAELVRRDYRVVSVDMRGHGASPRGDYSVAALGDDLADSLPTGADVAVGHSMGGVALSLAVERLCPARAVYVDPAFRQPGMWADAGERMRRLFAVADTDHVRERNPRWSDADVESEVRGFASFDPEFFDFVAAEVAGNDFLPAKPVVPSLVLRGGNSVTVTPQDARELEERGFTVRVVEDAGHCVHRDDLPGFLAALEGWL</sequence>
<dbReference type="PANTHER" id="PTHR43194">
    <property type="entry name" value="HYDROLASE ALPHA/BETA FOLD FAMILY"/>
    <property type="match status" value="1"/>
</dbReference>
<dbReference type="RefSeq" id="WP_077688861.1">
    <property type="nucleotide sequence ID" value="NZ_MCOK01000001.1"/>
</dbReference>
<comment type="caution">
    <text evidence="2">The sequence shown here is derived from an EMBL/GenBank/DDBJ whole genome shotgun (WGS) entry which is preliminary data.</text>
</comment>
<feature type="domain" description="AB hydrolase-1" evidence="1">
    <location>
        <begin position="15"/>
        <end position="220"/>
    </location>
</feature>
<organism evidence="2 3">
    <name type="scientific">Nocardiopsis sinuspersici</name>
    <dbReference type="NCBI Taxonomy" id="501010"/>
    <lineage>
        <taxon>Bacteria</taxon>
        <taxon>Bacillati</taxon>
        <taxon>Actinomycetota</taxon>
        <taxon>Actinomycetes</taxon>
        <taxon>Streptosporangiales</taxon>
        <taxon>Nocardiopsidaceae</taxon>
        <taxon>Nocardiopsis</taxon>
    </lineage>
</organism>
<protein>
    <submittedName>
        <fullName evidence="2">Hydrolase</fullName>
    </submittedName>
</protein>
<dbReference type="PANTHER" id="PTHR43194:SF2">
    <property type="entry name" value="PEROXISOMAL MEMBRANE PROTEIN LPX1"/>
    <property type="match status" value="1"/>
</dbReference>